<proteinExistence type="predicted"/>
<dbReference type="Pfam" id="PF01425">
    <property type="entry name" value="Amidase"/>
    <property type="match status" value="1"/>
</dbReference>
<dbReference type="Proteomes" id="UP000566819">
    <property type="component" value="Unassembled WGS sequence"/>
</dbReference>
<keyword evidence="3" id="KW-1185">Reference proteome</keyword>
<reference evidence="2 3" key="1">
    <citation type="submission" date="2020-03" db="EMBL/GenBank/DDBJ databases">
        <title>Draft Genome Sequence of Cudoniella acicularis.</title>
        <authorList>
            <person name="Buettner E."/>
            <person name="Kellner H."/>
        </authorList>
    </citation>
    <scope>NUCLEOTIDE SEQUENCE [LARGE SCALE GENOMIC DNA]</scope>
    <source>
        <strain evidence="2 3">DSM 108380</strain>
    </source>
</reference>
<organism evidence="2 3">
    <name type="scientific">Cudoniella acicularis</name>
    <dbReference type="NCBI Taxonomy" id="354080"/>
    <lineage>
        <taxon>Eukaryota</taxon>
        <taxon>Fungi</taxon>
        <taxon>Dikarya</taxon>
        <taxon>Ascomycota</taxon>
        <taxon>Pezizomycotina</taxon>
        <taxon>Leotiomycetes</taxon>
        <taxon>Helotiales</taxon>
        <taxon>Tricladiaceae</taxon>
        <taxon>Cudoniella</taxon>
    </lineage>
</organism>
<evidence type="ECO:0000259" key="1">
    <source>
        <dbReference type="Pfam" id="PF01425"/>
    </source>
</evidence>
<gene>
    <name evidence="2" type="ORF">G7Y89_g12174</name>
</gene>
<comment type="caution">
    <text evidence="2">The sequence shown here is derived from an EMBL/GenBank/DDBJ whole genome shotgun (WGS) entry which is preliminary data.</text>
</comment>
<evidence type="ECO:0000313" key="2">
    <source>
        <dbReference type="EMBL" id="KAF4625981.1"/>
    </source>
</evidence>
<dbReference type="AlphaFoldDB" id="A0A8H4RAY0"/>
<dbReference type="InterPro" id="IPR036928">
    <property type="entry name" value="AS_sf"/>
</dbReference>
<dbReference type="SUPFAM" id="SSF75304">
    <property type="entry name" value="Amidase signature (AS) enzymes"/>
    <property type="match status" value="1"/>
</dbReference>
<dbReference type="PANTHER" id="PTHR42678">
    <property type="entry name" value="AMIDASE"/>
    <property type="match status" value="1"/>
</dbReference>
<dbReference type="InterPro" id="IPR023631">
    <property type="entry name" value="Amidase_dom"/>
</dbReference>
<dbReference type="OrthoDB" id="566138at2759"/>
<sequence>MEPIIDALTLTASEARELLENDAITSEQLVKAYLTQIEAHNHKGMNLNALISVAPEQDLLERARALDHERRSGLLRSELHGIPFIAKDVFVTHPALGMPTTAGNPCFATAKAKRTAPMIQHLLDAGMILLGKSNLTEFCGLKEPMNTTGWSPAGGQTQSPYIFGGLEEDEKLIGHSSATGSSSGTAAGVAAGFAPLGIGTECVGSVITPANRAALYALKAGLDAINTEGCFKYADCLDCIGGMAKSVNDLNLLVSAMMQRPRVFDVSGGLSGLRIGFLDPTIWKIREELCRWPNDTRDQMETEYWKAKDRIAGCGAIVSEANDLSSPLEVFDFQDQSPFYEIAFYQLANIFFPAWFSEFAESEVHSVKDIVKYNESHADICLPPKLPKQSELHELVVNSRTEAHAKATKTEMLKRAHENLEKQFQSCDIIVAYADSSLCQYSSAAGLPIACMPLATVRYSEHNERPFGLCAVAKSEHLLLRFMAAYEAIFPPRPLPRPLLVSAHG</sequence>
<feature type="domain" description="Amidase" evidence="1">
    <location>
        <begin position="29"/>
        <end position="431"/>
    </location>
</feature>
<name>A0A8H4RAY0_9HELO</name>
<dbReference type="PANTHER" id="PTHR42678:SF34">
    <property type="entry name" value="OS04G0183300 PROTEIN"/>
    <property type="match status" value="1"/>
</dbReference>
<evidence type="ECO:0000313" key="3">
    <source>
        <dbReference type="Proteomes" id="UP000566819"/>
    </source>
</evidence>
<accession>A0A8H4RAY0</accession>
<protein>
    <recommendedName>
        <fullName evidence="1">Amidase domain-containing protein</fullName>
    </recommendedName>
</protein>
<dbReference type="Gene3D" id="3.90.1300.10">
    <property type="entry name" value="Amidase signature (AS) domain"/>
    <property type="match status" value="1"/>
</dbReference>
<dbReference type="EMBL" id="JAAMPI010001249">
    <property type="protein sequence ID" value="KAF4625981.1"/>
    <property type="molecule type" value="Genomic_DNA"/>
</dbReference>